<accession>A0ABQ2L3T2</accession>
<feature type="transmembrane region" description="Helical" evidence="8">
    <location>
        <begin position="298"/>
        <end position="316"/>
    </location>
</feature>
<name>A0ABQ2L3T2_9BACL</name>
<evidence type="ECO:0000256" key="5">
    <source>
        <dbReference type="ARBA" id="ARBA00022989"/>
    </source>
</evidence>
<dbReference type="InterPro" id="IPR036259">
    <property type="entry name" value="MFS_trans_sf"/>
</dbReference>
<evidence type="ECO:0000313" key="11">
    <source>
        <dbReference type="Proteomes" id="UP000606653"/>
    </source>
</evidence>
<dbReference type="InterPro" id="IPR051788">
    <property type="entry name" value="MFS_Transporter"/>
</dbReference>
<feature type="region of interest" description="Disordered" evidence="7">
    <location>
        <begin position="196"/>
        <end position="218"/>
    </location>
</feature>
<keyword evidence="3" id="KW-0813">Transport</keyword>
<dbReference type="Pfam" id="PF07690">
    <property type="entry name" value="MFS_1"/>
    <property type="match status" value="2"/>
</dbReference>
<comment type="caution">
    <text evidence="10">The sequence shown here is derived from an EMBL/GenBank/DDBJ whole genome shotgun (WGS) entry which is preliminary data.</text>
</comment>
<feature type="transmembrane region" description="Helical" evidence="8">
    <location>
        <begin position="74"/>
        <end position="92"/>
    </location>
</feature>
<proteinExistence type="inferred from homology"/>
<feature type="transmembrane region" description="Helical" evidence="8">
    <location>
        <begin position="98"/>
        <end position="119"/>
    </location>
</feature>
<feature type="domain" description="Major facilitator superfamily (MFS) profile" evidence="9">
    <location>
        <begin position="8"/>
        <end position="410"/>
    </location>
</feature>
<dbReference type="SUPFAM" id="SSF103473">
    <property type="entry name" value="MFS general substrate transporter"/>
    <property type="match status" value="1"/>
</dbReference>
<evidence type="ECO:0000259" key="9">
    <source>
        <dbReference type="PROSITE" id="PS50850"/>
    </source>
</evidence>
<evidence type="ECO:0000256" key="7">
    <source>
        <dbReference type="SAM" id="MobiDB-lite"/>
    </source>
</evidence>
<feature type="transmembrane region" description="Helical" evidence="8">
    <location>
        <begin position="131"/>
        <end position="151"/>
    </location>
</feature>
<keyword evidence="11" id="KW-1185">Reference proteome</keyword>
<evidence type="ECO:0000256" key="8">
    <source>
        <dbReference type="SAM" id="Phobius"/>
    </source>
</evidence>
<evidence type="ECO:0000256" key="4">
    <source>
        <dbReference type="ARBA" id="ARBA00022692"/>
    </source>
</evidence>
<dbReference type="PROSITE" id="PS50850">
    <property type="entry name" value="MFS"/>
    <property type="match status" value="1"/>
</dbReference>
<feature type="transmembrane region" description="Helical" evidence="8">
    <location>
        <begin position="43"/>
        <end position="62"/>
    </location>
</feature>
<evidence type="ECO:0000313" key="10">
    <source>
        <dbReference type="EMBL" id="GGO01680.1"/>
    </source>
</evidence>
<organism evidence="10 11">
    <name type="scientific">Saccharibacillus kuerlensis</name>
    <dbReference type="NCBI Taxonomy" id="459527"/>
    <lineage>
        <taxon>Bacteria</taxon>
        <taxon>Bacillati</taxon>
        <taxon>Bacillota</taxon>
        <taxon>Bacilli</taxon>
        <taxon>Bacillales</taxon>
        <taxon>Paenibacillaceae</taxon>
        <taxon>Saccharibacillus</taxon>
    </lineage>
</organism>
<feature type="transmembrane region" description="Helical" evidence="8">
    <location>
        <begin position="322"/>
        <end position="342"/>
    </location>
</feature>
<protein>
    <submittedName>
        <fullName evidence="10">MFS transporter</fullName>
    </submittedName>
</protein>
<dbReference type="Proteomes" id="UP000606653">
    <property type="component" value="Unassembled WGS sequence"/>
</dbReference>
<keyword evidence="6 8" id="KW-0472">Membrane</keyword>
<dbReference type="EMBL" id="BMLN01000006">
    <property type="protein sequence ID" value="GGO01680.1"/>
    <property type="molecule type" value="Genomic_DNA"/>
</dbReference>
<dbReference type="Gene3D" id="1.20.1250.20">
    <property type="entry name" value="MFS general substrate transporter like domains"/>
    <property type="match status" value="2"/>
</dbReference>
<evidence type="ECO:0000256" key="6">
    <source>
        <dbReference type="ARBA" id="ARBA00023136"/>
    </source>
</evidence>
<dbReference type="PANTHER" id="PTHR23514">
    <property type="entry name" value="BYPASS OF STOP CODON PROTEIN 6"/>
    <property type="match status" value="1"/>
</dbReference>
<feature type="transmembrane region" description="Helical" evidence="8">
    <location>
        <begin position="238"/>
        <end position="259"/>
    </location>
</feature>
<comment type="similarity">
    <text evidence="2">Belongs to the major facilitator superfamily.</text>
</comment>
<keyword evidence="5 8" id="KW-1133">Transmembrane helix</keyword>
<feature type="transmembrane region" description="Helical" evidence="8">
    <location>
        <begin position="363"/>
        <end position="380"/>
    </location>
</feature>
<comment type="subcellular location">
    <subcellularLocation>
        <location evidence="1">Cell membrane</location>
        <topology evidence="1">Multi-pass membrane protein</topology>
    </subcellularLocation>
</comment>
<reference evidence="11" key="1">
    <citation type="journal article" date="2019" name="Int. J. Syst. Evol. Microbiol.">
        <title>The Global Catalogue of Microorganisms (GCM) 10K type strain sequencing project: providing services to taxonomists for standard genome sequencing and annotation.</title>
        <authorList>
            <consortium name="The Broad Institute Genomics Platform"/>
            <consortium name="The Broad Institute Genome Sequencing Center for Infectious Disease"/>
            <person name="Wu L."/>
            <person name="Ma J."/>
        </authorList>
    </citation>
    <scope>NUCLEOTIDE SEQUENCE [LARGE SCALE GENOMIC DNA]</scope>
    <source>
        <strain evidence="11">CGMCC 1.6964</strain>
    </source>
</reference>
<gene>
    <name evidence="10" type="ORF">GCM10010969_24270</name>
</gene>
<evidence type="ECO:0000256" key="1">
    <source>
        <dbReference type="ARBA" id="ARBA00004651"/>
    </source>
</evidence>
<dbReference type="InterPro" id="IPR011701">
    <property type="entry name" value="MFS"/>
</dbReference>
<dbReference type="InterPro" id="IPR020846">
    <property type="entry name" value="MFS_dom"/>
</dbReference>
<feature type="transmembrane region" description="Helical" evidence="8">
    <location>
        <begin position="386"/>
        <end position="406"/>
    </location>
</feature>
<feature type="transmembrane region" description="Helical" evidence="8">
    <location>
        <begin position="163"/>
        <end position="182"/>
    </location>
</feature>
<evidence type="ECO:0000256" key="2">
    <source>
        <dbReference type="ARBA" id="ARBA00008335"/>
    </source>
</evidence>
<dbReference type="PANTHER" id="PTHR23514:SF3">
    <property type="entry name" value="BYPASS OF STOP CODON PROTEIN 6"/>
    <property type="match status" value="1"/>
</dbReference>
<sequence>MAAMATWFLIVIYLAFISLGLPDSLLGAAWPVMRPDLGAPLEAAGMLAMIVAGGTIVSSLASGRLIDKLGTGPITLISCLMTAAALLGFSFAPSLLWFALLAIPLGLGAGAVDAALNHYVATHYEAHHMSWLHCFWGVGATGGPLLISYFIKEHDSWRAGYTAVAIIQVALVTILLATLPLWKKVAAQRSMLRASSRPHHSDASVKGSNKFTAKTDREEDIRPSAQPMRLPGVKMSMLAFLFYCGVETLVGLWGASFLVGARGIPAETAAWWISLYYGGITIGRLITGFITLKVSNRILILVGPLISALGAVLLLLPLPGAITLAGFVLIGFGFAPVYPGLIHETPVRFGRANSAKLIGYQMAVAYTGTTFLPPLFGLLASQAGIGLFPVVSLLLIVLMLLCSEYVNRAIKRKYLIA</sequence>
<evidence type="ECO:0000256" key="3">
    <source>
        <dbReference type="ARBA" id="ARBA00022448"/>
    </source>
</evidence>
<feature type="transmembrane region" description="Helical" evidence="8">
    <location>
        <begin position="271"/>
        <end position="291"/>
    </location>
</feature>
<keyword evidence="4 8" id="KW-0812">Transmembrane</keyword>